<dbReference type="SUPFAM" id="SSF140376">
    <property type="entry name" value="ChaB-like"/>
    <property type="match status" value="1"/>
</dbReference>
<reference evidence="1 2" key="1">
    <citation type="submission" date="2014-12" db="EMBL/GenBank/DDBJ databases">
        <title>Whole genome sequence of Candidatus Rickettsia asemboensis strain NMRCii isolated from cat fleas in west Kenya.</title>
        <authorList>
            <person name="Jima D."/>
            <person name="Luce-Fedrow A."/>
            <person name="Yang Y."/>
            <person name="Maina A.N."/>
            <person name="Snesrud E.C."/>
            <person name="Jarman R.G."/>
            <person name="Richards A.L."/>
            <person name="Hang J."/>
        </authorList>
    </citation>
    <scope>NUCLEOTIDE SEQUENCE [LARGE SCALE GENOMIC DNA]</scope>
    <source>
        <strain evidence="1 2">NMRCii</strain>
    </source>
</reference>
<dbReference type="Gene3D" id="1.10.1740.70">
    <property type="entry name" value="ChaB"/>
    <property type="match status" value="1"/>
</dbReference>
<comment type="caution">
    <text evidence="1">The sequence shown here is derived from an EMBL/GenBank/DDBJ whole genome shotgun (WGS) entry which is preliminary data.</text>
</comment>
<accession>A0A0C2RCX6</accession>
<dbReference type="InterPro" id="IPR009317">
    <property type="entry name" value="ChaB"/>
</dbReference>
<proteinExistence type="predicted"/>
<dbReference type="AlphaFoldDB" id="A0A0C2RCX6"/>
<dbReference type="InterPro" id="IPR037205">
    <property type="entry name" value="ChaB_sf"/>
</dbReference>
<organism evidence="1 2">
    <name type="scientific">Rickettsia asembonensis</name>
    <dbReference type="NCBI Taxonomy" id="1068590"/>
    <lineage>
        <taxon>Bacteria</taxon>
        <taxon>Pseudomonadati</taxon>
        <taxon>Pseudomonadota</taxon>
        <taxon>Alphaproteobacteria</taxon>
        <taxon>Rickettsiales</taxon>
        <taxon>Rickettsiaceae</taxon>
        <taxon>Rickettsieae</taxon>
        <taxon>Rickettsia</taxon>
        <taxon>spotted fever group</taxon>
    </lineage>
</organism>
<gene>
    <name evidence="1" type="ORF">SB78_04340</name>
</gene>
<dbReference type="EMBL" id="JWSW01000032">
    <property type="protein sequence ID" value="KIJ88675.1"/>
    <property type="molecule type" value="Genomic_DNA"/>
</dbReference>
<sequence length="75" mass="8865">MPYKNNNDLPDSVKNHLPSHAKDIYHEAFNHAFKQYKDADKRRGNDSRETVAHKVAWSAVEKKYYKNDKGHWVHS</sequence>
<dbReference type="Proteomes" id="UP000031952">
    <property type="component" value="Unassembled WGS sequence"/>
</dbReference>
<name>A0A0C2RCX6_9RICK</name>
<keyword evidence="2" id="KW-1185">Reference proteome</keyword>
<dbReference type="Pfam" id="PF06150">
    <property type="entry name" value="ChaB"/>
    <property type="match status" value="1"/>
</dbReference>
<dbReference type="RefSeq" id="WP_041078897.1">
    <property type="nucleotide sequence ID" value="NZ_JWSW01000032.1"/>
</dbReference>
<protein>
    <submittedName>
        <fullName evidence="1">Cation transport regulator ChaB</fullName>
    </submittedName>
</protein>
<evidence type="ECO:0000313" key="2">
    <source>
        <dbReference type="Proteomes" id="UP000031952"/>
    </source>
</evidence>
<evidence type="ECO:0000313" key="1">
    <source>
        <dbReference type="EMBL" id="KIJ88675.1"/>
    </source>
</evidence>